<dbReference type="Proteomes" id="UP000056209">
    <property type="component" value="Unassembled WGS sequence"/>
</dbReference>
<comment type="caution">
    <text evidence="1">The sequence shown here is derived from an EMBL/GenBank/DDBJ whole genome shotgun (WGS) entry which is preliminary data.</text>
</comment>
<reference evidence="2" key="1">
    <citation type="submission" date="2015-11" db="EMBL/GenBank/DDBJ databases">
        <title>Draft Genome Sequence of the Radioresistant Bacterium Deinococcus grandis, Isolated from Freshwater Fish in Japan.</title>
        <authorList>
            <person name="Satoh K."/>
            <person name="Onodera T."/>
            <person name="Omoso K."/>
            <person name="Takeda-Yano K."/>
            <person name="Katayama T."/>
            <person name="Oono Y."/>
            <person name="Narumi I."/>
        </authorList>
    </citation>
    <scope>NUCLEOTIDE SEQUENCE [LARGE SCALE GENOMIC DNA]</scope>
    <source>
        <strain evidence="2">ATCC 43672</strain>
    </source>
</reference>
<dbReference type="AlphaFoldDB" id="A0A100HNJ9"/>
<dbReference type="EMBL" id="BCMS01000006">
    <property type="protein sequence ID" value="GAQ23962.1"/>
    <property type="molecule type" value="Genomic_DNA"/>
</dbReference>
<protein>
    <submittedName>
        <fullName evidence="1">Transcriptional regulator</fullName>
    </submittedName>
</protein>
<accession>A0A100HNJ9</accession>
<evidence type="ECO:0000313" key="1">
    <source>
        <dbReference type="EMBL" id="GAQ23962.1"/>
    </source>
</evidence>
<name>A0A100HNJ9_9DEIO</name>
<evidence type="ECO:0000313" key="2">
    <source>
        <dbReference type="Proteomes" id="UP000056209"/>
    </source>
</evidence>
<organism evidence="1 2">
    <name type="scientific">Deinococcus grandis</name>
    <dbReference type="NCBI Taxonomy" id="57498"/>
    <lineage>
        <taxon>Bacteria</taxon>
        <taxon>Thermotogati</taxon>
        <taxon>Deinococcota</taxon>
        <taxon>Deinococci</taxon>
        <taxon>Deinococcales</taxon>
        <taxon>Deinococcaceae</taxon>
        <taxon>Deinococcus</taxon>
    </lineage>
</organism>
<keyword evidence="2" id="KW-1185">Reference proteome</keyword>
<dbReference type="SUPFAM" id="SSF46785">
    <property type="entry name" value="Winged helix' DNA-binding domain"/>
    <property type="match status" value="1"/>
</dbReference>
<sequence length="162" mass="17650">MIAPTEILEQRVKNCAVVKTALTEAGKAMTENDLIKATGLALSHLRTAVQMLTDDNVIVREDGSGFGVRATYRLEDITSEIPMPQADHLTDLGRKVEQVLLLVTDRGGKESITNLAVAAYVSREDVVEALGVLHYHQSRLRWTRVGSLLLFQVAPAADEVAA</sequence>
<proteinExistence type="predicted"/>
<gene>
    <name evidence="1" type="ORF">DEIGR_400095</name>
</gene>
<dbReference type="InterPro" id="IPR036390">
    <property type="entry name" value="WH_DNA-bd_sf"/>
</dbReference>